<comment type="caution">
    <text evidence="3">The sequence shown here is derived from an EMBL/GenBank/DDBJ whole genome shotgun (WGS) entry which is preliminary data.</text>
</comment>
<dbReference type="CDD" id="cd04369">
    <property type="entry name" value="Bromodomain"/>
    <property type="match status" value="1"/>
</dbReference>
<dbReference type="OrthoDB" id="10677894at2759"/>
<keyword evidence="4" id="KW-1185">Reference proteome</keyword>
<keyword evidence="1" id="KW-0103">Bromodomain</keyword>
<evidence type="ECO:0000313" key="4">
    <source>
        <dbReference type="Proteomes" id="UP000186922"/>
    </source>
</evidence>
<feature type="compositionally biased region" description="Polar residues" evidence="2">
    <location>
        <begin position="131"/>
        <end position="145"/>
    </location>
</feature>
<protein>
    <submittedName>
        <fullName evidence="3">Uncharacterized protein</fullName>
    </submittedName>
</protein>
<feature type="region of interest" description="Disordered" evidence="2">
    <location>
        <begin position="353"/>
        <end position="388"/>
    </location>
</feature>
<dbReference type="Proteomes" id="UP000186922">
    <property type="component" value="Unassembled WGS sequence"/>
</dbReference>
<feature type="compositionally biased region" description="Basic and acidic residues" evidence="2">
    <location>
        <begin position="190"/>
        <end position="200"/>
    </location>
</feature>
<evidence type="ECO:0000256" key="1">
    <source>
        <dbReference type="ARBA" id="ARBA00023117"/>
    </source>
</evidence>
<feature type="compositionally biased region" description="Basic residues" evidence="2">
    <location>
        <begin position="375"/>
        <end position="388"/>
    </location>
</feature>
<dbReference type="SUPFAM" id="SSF47370">
    <property type="entry name" value="Bromodomain"/>
    <property type="match status" value="1"/>
</dbReference>
<evidence type="ECO:0000313" key="3">
    <source>
        <dbReference type="EMBL" id="GAV04399.1"/>
    </source>
</evidence>
<dbReference type="Gene3D" id="1.20.920.10">
    <property type="entry name" value="Bromodomain-like"/>
    <property type="match status" value="1"/>
</dbReference>
<accession>A0A1D1W0I5</accession>
<feature type="region of interest" description="Disordered" evidence="2">
    <location>
        <begin position="174"/>
        <end position="200"/>
    </location>
</feature>
<dbReference type="AlphaFoldDB" id="A0A1D1W0I5"/>
<sequence length="388" mass="43511">MDHALDTARILTDSELEQAEYTEGEVLLVDDSSDILSNTANYSASPSRSEPLEIFQESENQLDELFHDQQVYSETKMLPTQREPSDLNASTKMDTTSSFHIPNVQDALTSELRSMNGLSSTMNGKDAAGRSGQNSADTSLNGSSDHSAHITVLKDAFTSLFRAPATPRLTYKSQALSPRTSMHKRSPTLLDDRHKNTPEARRARSIRLFHTWNAKRKRQCAGMEELLKAVTWQMYTSQDKRFNDYDPFKLPLDNDFKDYRQVVRRPYSLTELTASLVKTHTPSAFPHVDLTRIPCNAIAYNHAHEPIANEAQKMLSCITRITKLASFVNAEINDLSDLGVDHYRHKLQAEVARTKAKANGKERTSTAAAVDRASASRRRKPASTKGPR</sequence>
<feature type="region of interest" description="Disordered" evidence="2">
    <location>
        <begin position="116"/>
        <end position="145"/>
    </location>
</feature>
<gene>
    <name evidence="3" type="primary">RvY_14683-1</name>
    <name evidence="3" type="synonym">RvY_14683.1</name>
    <name evidence="3" type="ORF">RvY_14683</name>
</gene>
<dbReference type="EMBL" id="BDGG01000010">
    <property type="protein sequence ID" value="GAV04399.1"/>
    <property type="molecule type" value="Genomic_DNA"/>
</dbReference>
<proteinExistence type="predicted"/>
<evidence type="ECO:0000256" key="2">
    <source>
        <dbReference type="SAM" id="MobiDB-lite"/>
    </source>
</evidence>
<reference evidence="3 4" key="1">
    <citation type="journal article" date="2016" name="Nat. Commun.">
        <title>Extremotolerant tardigrade genome and improved radiotolerance of human cultured cells by tardigrade-unique protein.</title>
        <authorList>
            <person name="Hashimoto T."/>
            <person name="Horikawa D.D."/>
            <person name="Saito Y."/>
            <person name="Kuwahara H."/>
            <person name="Kozuka-Hata H."/>
            <person name="Shin-I T."/>
            <person name="Minakuchi Y."/>
            <person name="Ohishi K."/>
            <person name="Motoyama A."/>
            <person name="Aizu T."/>
            <person name="Enomoto A."/>
            <person name="Kondo K."/>
            <person name="Tanaka S."/>
            <person name="Hara Y."/>
            <person name="Koshikawa S."/>
            <person name="Sagara H."/>
            <person name="Miura T."/>
            <person name="Yokobori S."/>
            <person name="Miyagawa K."/>
            <person name="Suzuki Y."/>
            <person name="Kubo T."/>
            <person name="Oyama M."/>
            <person name="Kohara Y."/>
            <person name="Fujiyama A."/>
            <person name="Arakawa K."/>
            <person name="Katayama T."/>
            <person name="Toyoda A."/>
            <person name="Kunieda T."/>
        </authorList>
    </citation>
    <scope>NUCLEOTIDE SEQUENCE [LARGE SCALE GENOMIC DNA]</scope>
    <source>
        <strain evidence="3 4">YOKOZUNA-1</strain>
    </source>
</reference>
<organism evidence="3 4">
    <name type="scientific">Ramazzottius varieornatus</name>
    <name type="common">Water bear</name>
    <name type="synonym">Tardigrade</name>
    <dbReference type="NCBI Taxonomy" id="947166"/>
    <lineage>
        <taxon>Eukaryota</taxon>
        <taxon>Metazoa</taxon>
        <taxon>Ecdysozoa</taxon>
        <taxon>Tardigrada</taxon>
        <taxon>Eutardigrada</taxon>
        <taxon>Parachela</taxon>
        <taxon>Hypsibioidea</taxon>
        <taxon>Ramazzottiidae</taxon>
        <taxon>Ramazzottius</taxon>
    </lineage>
</organism>
<dbReference type="InterPro" id="IPR036427">
    <property type="entry name" value="Bromodomain-like_sf"/>
</dbReference>
<name>A0A1D1W0I5_RAMVA</name>